<dbReference type="PANTHER" id="PTHR30389:SF17">
    <property type="entry name" value="L(+)-TARTRATE DEHYDRATASE SUBUNIT ALPHA-RELATED"/>
    <property type="match status" value="1"/>
</dbReference>
<dbReference type="NCBIfam" id="NF004885">
    <property type="entry name" value="PRK06246.1"/>
    <property type="match status" value="1"/>
</dbReference>
<keyword evidence="4" id="KW-0408">Iron</keyword>
<evidence type="ECO:0000256" key="1">
    <source>
        <dbReference type="ARBA" id="ARBA00008876"/>
    </source>
</evidence>
<evidence type="ECO:0000313" key="8">
    <source>
        <dbReference type="EMBL" id="MCC2177677.1"/>
    </source>
</evidence>
<dbReference type="Pfam" id="PF05681">
    <property type="entry name" value="Fumerase"/>
    <property type="match status" value="1"/>
</dbReference>
<feature type="domain" description="Fe-S hydro-lyase tartrate dehydratase alpha-type catalytic" evidence="7">
    <location>
        <begin position="11"/>
        <end position="277"/>
    </location>
</feature>
<dbReference type="AlphaFoldDB" id="A0AAW4W3X1"/>
<dbReference type="GO" id="GO:0046872">
    <property type="term" value="F:metal ion binding"/>
    <property type="evidence" value="ECO:0007669"/>
    <property type="project" value="UniProtKB-KW"/>
</dbReference>
<dbReference type="InterPro" id="IPR051208">
    <property type="entry name" value="Class-I_Fumarase/Tartrate_DH"/>
</dbReference>
<accession>A0AAW4W3X1</accession>
<evidence type="ECO:0000256" key="6">
    <source>
        <dbReference type="ARBA" id="ARBA00023239"/>
    </source>
</evidence>
<sequence length="280" mass="29930">MRTIEVSEVTRLVRQLCIDANYYLPADLRQAFVDGQNAEESPLGKTIFGEMIANCDLARENNVPVCQDTGMAIVFAEIGQDVHLTGGSFEDAVTEGVRRGYIDGYLRLSVVGDPLRRENTNDNTPCILYTSVVPGDKVKITVAPKGFGSENMTQMKMFTPAATKEQIVDFIADACIHAGSNPCPPIVIGVGLGGTSDKAAYLAKRALLRPVDQHNADPLYAEMEQQILDKVNASGVGPQGLGGTVTALACAIEPFGTHIAGLPCVVNISCHVTRHAEGEL</sequence>
<keyword evidence="5" id="KW-0411">Iron-sulfur</keyword>
<dbReference type="PANTHER" id="PTHR30389">
    <property type="entry name" value="FUMARATE HYDRATASE-RELATED"/>
    <property type="match status" value="1"/>
</dbReference>
<dbReference type="NCBIfam" id="TIGR00722">
    <property type="entry name" value="ttdA_fumA_fumB"/>
    <property type="match status" value="1"/>
</dbReference>
<name>A0AAW4W3X1_9FIRM</name>
<dbReference type="GO" id="GO:0004333">
    <property type="term" value="F:fumarate hydratase activity"/>
    <property type="evidence" value="ECO:0007669"/>
    <property type="project" value="UniProtKB-EC"/>
</dbReference>
<evidence type="ECO:0000256" key="4">
    <source>
        <dbReference type="ARBA" id="ARBA00023004"/>
    </source>
</evidence>
<reference evidence="8 9" key="1">
    <citation type="submission" date="2021-10" db="EMBL/GenBank/DDBJ databases">
        <title>Anaerobic single-cell dispensing facilitates the cultivation of human gut bacteria.</title>
        <authorList>
            <person name="Afrizal A."/>
        </authorList>
    </citation>
    <scope>NUCLEOTIDE SEQUENCE [LARGE SCALE GENOMIC DNA]</scope>
    <source>
        <strain evidence="8 9">CLA-AA-H270</strain>
    </source>
</reference>
<keyword evidence="3" id="KW-0479">Metal-binding</keyword>
<keyword evidence="9" id="KW-1185">Reference proteome</keyword>
<gene>
    <name evidence="8" type="ORF">LKD22_11170</name>
</gene>
<evidence type="ECO:0000313" key="9">
    <source>
        <dbReference type="Proteomes" id="UP001298753"/>
    </source>
</evidence>
<comment type="similarity">
    <text evidence="1">Belongs to the class-I fumarase family.</text>
</comment>
<proteinExistence type="inferred from homology"/>
<evidence type="ECO:0000256" key="3">
    <source>
        <dbReference type="ARBA" id="ARBA00022723"/>
    </source>
</evidence>
<evidence type="ECO:0000259" key="7">
    <source>
        <dbReference type="Pfam" id="PF05681"/>
    </source>
</evidence>
<protein>
    <submittedName>
        <fullName evidence="8">Fumarate hydratase</fullName>
        <ecNumber evidence="8">4.2.1.2</ecNumber>
    </submittedName>
</protein>
<dbReference type="GO" id="GO:0051539">
    <property type="term" value="F:4 iron, 4 sulfur cluster binding"/>
    <property type="evidence" value="ECO:0007669"/>
    <property type="project" value="UniProtKB-KW"/>
</dbReference>
<dbReference type="GeneID" id="98659520"/>
<dbReference type="Proteomes" id="UP001298753">
    <property type="component" value="Unassembled WGS sequence"/>
</dbReference>
<dbReference type="InterPro" id="IPR004646">
    <property type="entry name" value="Fe-S_hydro-lyase_TtdA-typ_cat"/>
</dbReference>
<keyword evidence="2" id="KW-0004">4Fe-4S</keyword>
<dbReference type="RefSeq" id="WP_227601121.1">
    <property type="nucleotide sequence ID" value="NZ_JAJEPX010000045.1"/>
</dbReference>
<comment type="caution">
    <text evidence="8">The sequence shown here is derived from an EMBL/GenBank/DDBJ whole genome shotgun (WGS) entry which is preliminary data.</text>
</comment>
<dbReference type="EMBL" id="JAJEPX010000045">
    <property type="protein sequence ID" value="MCC2177677.1"/>
    <property type="molecule type" value="Genomic_DNA"/>
</dbReference>
<dbReference type="EC" id="4.2.1.2" evidence="8"/>
<keyword evidence="6 8" id="KW-0456">Lyase</keyword>
<evidence type="ECO:0000256" key="2">
    <source>
        <dbReference type="ARBA" id="ARBA00022485"/>
    </source>
</evidence>
<organism evidence="8 9">
    <name type="scientific">Agathobaculum butyriciproducens</name>
    <dbReference type="NCBI Taxonomy" id="1628085"/>
    <lineage>
        <taxon>Bacteria</taxon>
        <taxon>Bacillati</taxon>
        <taxon>Bacillota</taxon>
        <taxon>Clostridia</taxon>
        <taxon>Eubacteriales</taxon>
        <taxon>Butyricicoccaceae</taxon>
        <taxon>Agathobaculum</taxon>
    </lineage>
</organism>
<evidence type="ECO:0000256" key="5">
    <source>
        <dbReference type="ARBA" id="ARBA00023014"/>
    </source>
</evidence>